<protein>
    <submittedName>
        <fullName evidence="1">Serine/threonine kinase</fullName>
    </submittedName>
</protein>
<evidence type="ECO:0000313" key="2">
    <source>
        <dbReference type="Proteomes" id="UP000092503"/>
    </source>
</evidence>
<dbReference type="STRING" id="56449.XBLMG947_1059"/>
<dbReference type="AlphaFoldDB" id="A0A1C3NIQ6"/>
<accession>A0A1C3NIQ6</accession>
<organism evidence="1 2">
    <name type="scientific">Xanthomonas bromi</name>
    <dbReference type="NCBI Taxonomy" id="56449"/>
    <lineage>
        <taxon>Bacteria</taxon>
        <taxon>Pseudomonadati</taxon>
        <taxon>Pseudomonadota</taxon>
        <taxon>Gammaproteobacteria</taxon>
        <taxon>Lysobacterales</taxon>
        <taxon>Lysobacteraceae</taxon>
        <taxon>Xanthomonas</taxon>
    </lineage>
</organism>
<gene>
    <name evidence="1" type="ORF">XBLMG947_1059</name>
</gene>
<keyword evidence="1" id="KW-0418">Kinase</keyword>
<dbReference type="Pfam" id="PF13424">
    <property type="entry name" value="TPR_12"/>
    <property type="match status" value="1"/>
</dbReference>
<evidence type="ECO:0000313" key="1">
    <source>
        <dbReference type="EMBL" id="SBV50281.1"/>
    </source>
</evidence>
<keyword evidence="1" id="KW-0808">Transferase</keyword>
<proteinExistence type="predicted"/>
<dbReference type="Gene3D" id="1.25.40.10">
    <property type="entry name" value="Tetratricopeptide repeat domain"/>
    <property type="match status" value="1"/>
</dbReference>
<dbReference type="EMBL" id="FLTX01000013">
    <property type="protein sequence ID" value="SBV50281.1"/>
    <property type="molecule type" value="Genomic_DNA"/>
</dbReference>
<reference evidence="1 2" key="1">
    <citation type="submission" date="2016-06" db="EMBL/GenBank/DDBJ databases">
        <authorList>
            <person name="Kjaerup R.B."/>
            <person name="Dalgaard T.S."/>
            <person name="Juul-Madsen H.R."/>
        </authorList>
    </citation>
    <scope>NUCLEOTIDE SEQUENCE [LARGE SCALE GENOMIC DNA]</scope>
    <source>
        <strain evidence="1">LMG947</strain>
    </source>
</reference>
<dbReference type="GO" id="GO:0016301">
    <property type="term" value="F:kinase activity"/>
    <property type="evidence" value="ECO:0007669"/>
    <property type="project" value="UniProtKB-KW"/>
</dbReference>
<dbReference type="InterPro" id="IPR011990">
    <property type="entry name" value="TPR-like_helical_dom_sf"/>
</dbReference>
<name>A0A1C3NIQ6_9XANT</name>
<dbReference type="SUPFAM" id="SSF48452">
    <property type="entry name" value="TPR-like"/>
    <property type="match status" value="1"/>
</dbReference>
<dbReference type="Proteomes" id="UP000092503">
    <property type="component" value="Unassembled WGS sequence"/>
</dbReference>
<sequence length="122" mass="13095">MIEGNLAGALRQQGKLTEAGPYYRSAMERARAAFGNDAPATITYRSNHAFWLLDDGQVEASLAEQRAALIASERVLGRAHPQTAEILRGMSEAERRLGQTLALATPPADTAEAETATSVAQR</sequence>